<dbReference type="PANTHER" id="PTHR19370">
    <property type="entry name" value="NADH-CYTOCHROME B5 REDUCTASE"/>
    <property type="match status" value="1"/>
</dbReference>
<dbReference type="Gene3D" id="2.40.30.10">
    <property type="entry name" value="Translation factors"/>
    <property type="match status" value="1"/>
</dbReference>
<keyword evidence="3 6" id="KW-0285">Flavoprotein</keyword>
<gene>
    <name evidence="8" type="ORF">BN860_02542g</name>
</gene>
<comment type="similarity">
    <text evidence="2">Belongs to the flavoprotein pyridine nucleotide cytochrome reductase family.</text>
</comment>
<feature type="domain" description="FAD-binding FR-type" evidence="7">
    <location>
        <begin position="59"/>
        <end position="180"/>
    </location>
</feature>
<evidence type="ECO:0000256" key="3">
    <source>
        <dbReference type="ARBA" id="ARBA00022630"/>
    </source>
</evidence>
<dbReference type="SUPFAM" id="SSF63380">
    <property type="entry name" value="Riboflavin synthase domain-like"/>
    <property type="match status" value="1"/>
</dbReference>
<dbReference type="GO" id="GO:0005739">
    <property type="term" value="C:mitochondrion"/>
    <property type="evidence" value="ECO:0007669"/>
    <property type="project" value="TreeGrafter"/>
</dbReference>
<dbReference type="SUPFAM" id="SSF52343">
    <property type="entry name" value="Ferredoxin reductase-like, C-terminal NADP-linked domain"/>
    <property type="match status" value="1"/>
</dbReference>
<evidence type="ECO:0000313" key="9">
    <source>
        <dbReference type="Proteomes" id="UP000019375"/>
    </source>
</evidence>
<dbReference type="InterPro" id="IPR017927">
    <property type="entry name" value="FAD-bd_FR_type"/>
</dbReference>
<evidence type="ECO:0000256" key="5">
    <source>
        <dbReference type="ARBA" id="ARBA00023002"/>
    </source>
</evidence>
<evidence type="ECO:0000256" key="4">
    <source>
        <dbReference type="ARBA" id="ARBA00022827"/>
    </source>
</evidence>
<accession>A0A8J2T7V0</accession>
<feature type="binding site" evidence="6">
    <location>
        <position position="155"/>
    </location>
    <ligand>
        <name>FAD</name>
        <dbReference type="ChEBI" id="CHEBI:57692"/>
    </ligand>
</feature>
<keyword evidence="4 6" id="KW-0274">FAD</keyword>
<dbReference type="InterPro" id="IPR001834">
    <property type="entry name" value="CBR-like"/>
</dbReference>
<feature type="binding site" evidence="6">
    <location>
        <position position="116"/>
    </location>
    <ligand>
        <name>FAD</name>
        <dbReference type="ChEBI" id="CHEBI:57692"/>
    </ligand>
</feature>
<dbReference type="Gene3D" id="3.40.50.80">
    <property type="entry name" value="Nucleotide-binding domain of ferredoxin-NADP reductase (FNR) module"/>
    <property type="match status" value="1"/>
</dbReference>
<dbReference type="GO" id="GO:0016491">
    <property type="term" value="F:oxidoreductase activity"/>
    <property type="evidence" value="ECO:0007669"/>
    <property type="project" value="UniProtKB-KW"/>
</dbReference>
<dbReference type="Proteomes" id="UP000019375">
    <property type="component" value="Unassembled WGS sequence"/>
</dbReference>
<evidence type="ECO:0000256" key="2">
    <source>
        <dbReference type="ARBA" id="ARBA00006105"/>
    </source>
</evidence>
<protein>
    <submittedName>
        <fullName evidence="8">ZYBA0S03-02542g1_1</fullName>
    </submittedName>
</protein>
<dbReference type="InterPro" id="IPR039261">
    <property type="entry name" value="FNR_nucleotide-bd"/>
</dbReference>
<sequence>MRPLLFPFVVRGNLRRYFNGTSPQRRKIWPFWLVAGSAVAVSVSYYLRERQTNCELSPEHFTPYRISYKKNVDSTHFLMELTPLQEQRINMWAKMRSDHLWSIEIKQPDVMVVRSYTPLPLHVEKESGQLKLLPDGENAGGVFLLYLKKYGNGEVARWLNGLPEGHVIEVSGPFVEYELPVYEEEASRNRDLFFDDKIRPEEKFKYKPIDIAMFTAGTGIASALQILLTESPLRGKMLLCYSCGTIEELGPLKPFLNQLEKHGRIDLHVFESSKQPNRSKRLKEIWEVMPTPSKYSGLVPFQNSPGGFHPVLSLVCGPERYISSLAGPKINLTQGPIDGLLKHKGWSRENVYKLS</sequence>
<evidence type="ECO:0000256" key="1">
    <source>
        <dbReference type="ARBA" id="ARBA00001974"/>
    </source>
</evidence>
<feature type="binding site" evidence="6">
    <location>
        <position position="114"/>
    </location>
    <ligand>
        <name>FAD</name>
        <dbReference type="ChEBI" id="CHEBI:57692"/>
    </ligand>
</feature>
<organism evidence="8 9">
    <name type="scientific">Zygosaccharomyces bailii (strain CLIB 213 / ATCC 58445 / CBS 680 / BCRC 21525 / NBRC 1098 / NCYC 1416 / NRRL Y-2227)</name>
    <dbReference type="NCBI Taxonomy" id="1333698"/>
    <lineage>
        <taxon>Eukaryota</taxon>
        <taxon>Fungi</taxon>
        <taxon>Dikarya</taxon>
        <taxon>Ascomycota</taxon>
        <taxon>Saccharomycotina</taxon>
        <taxon>Saccharomycetes</taxon>
        <taxon>Saccharomycetales</taxon>
        <taxon>Saccharomycetaceae</taxon>
        <taxon>Zygosaccharomyces</taxon>
    </lineage>
</organism>
<feature type="binding site" evidence="6">
    <location>
        <position position="148"/>
    </location>
    <ligand>
        <name>FAD</name>
        <dbReference type="ChEBI" id="CHEBI:57692"/>
    </ligand>
</feature>
<dbReference type="PROSITE" id="PS51384">
    <property type="entry name" value="FAD_FR"/>
    <property type="match status" value="1"/>
</dbReference>
<dbReference type="EMBL" id="HG316456">
    <property type="protein sequence ID" value="CDF88815.1"/>
    <property type="molecule type" value="Genomic_DNA"/>
</dbReference>
<evidence type="ECO:0000313" key="8">
    <source>
        <dbReference type="EMBL" id="CDF88815.1"/>
    </source>
</evidence>
<evidence type="ECO:0000256" key="6">
    <source>
        <dbReference type="PIRSR" id="PIRSR601834-1"/>
    </source>
</evidence>
<keyword evidence="9" id="KW-1185">Reference proteome</keyword>
<name>A0A8J2T7V0_ZYGB2</name>
<keyword evidence="5" id="KW-0560">Oxidoreductase</keyword>
<proteinExistence type="inferred from homology"/>
<dbReference type="PANTHER" id="PTHR19370:SF189">
    <property type="entry name" value="CYTOCHROME C MITOCHONDRIAL IMPORT FACTOR CYC2"/>
    <property type="match status" value="1"/>
</dbReference>
<evidence type="ECO:0000259" key="7">
    <source>
        <dbReference type="PROSITE" id="PS51384"/>
    </source>
</evidence>
<comment type="cofactor">
    <cofactor evidence="1 6">
        <name>FAD</name>
        <dbReference type="ChEBI" id="CHEBI:57692"/>
    </cofactor>
</comment>
<dbReference type="CDD" id="cd06183">
    <property type="entry name" value="cyt_b5_reduct_like"/>
    <property type="match status" value="1"/>
</dbReference>
<feature type="binding site" evidence="6">
    <location>
        <position position="133"/>
    </location>
    <ligand>
        <name>FAD</name>
        <dbReference type="ChEBI" id="CHEBI:57692"/>
    </ligand>
</feature>
<reference evidence="9" key="1">
    <citation type="journal article" date="2013" name="Genome Announc.">
        <title>Genome sequence of the food spoilage yeast Zygosaccharomyces bailii CLIB 213(T).</title>
        <authorList>
            <person name="Galeote V."/>
            <person name="Bigey F."/>
            <person name="Devillers H."/>
            <person name="Neuveglise C."/>
            <person name="Dequin S."/>
        </authorList>
    </citation>
    <scope>NUCLEOTIDE SEQUENCE [LARGE SCALE GENOMIC DNA]</scope>
    <source>
        <strain evidence="9">CLIB 213 / ATCC 58445 / CBS 680 / CCRC 21525 / NBRC 1098 / NCYC 1416 / NRRL Y-2227</strain>
    </source>
</reference>
<dbReference type="OrthoDB" id="432685at2759"/>
<dbReference type="AlphaFoldDB" id="A0A8J2T7V0"/>
<dbReference type="InterPro" id="IPR017938">
    <property type="entry name" value="Riboflavin_synthase-like_b-brl"/>
</dbReference>